<gene>
    <name evidence="2" type="ORF">PEPS_20700</name>
</gene>
<dbReference type="Proteomes" id="UP001354989">
    <property type="component" value="Chromosome"/>
</dbReference>
<evidence type="ECO:0000313" key="3">
    <source>
        <dbReference type="Proteomes" id="UP001354989"/>
    </source>
</evidence>
<keyword evidence="1" id="KW-1133">Transmembrane helix</keyword>
<evidence type="ECO:0000313" key="2">
    <source>
        <dbReference type="EMBL" id="BDC99789.1"/>
    </source>
</evidence>
<feature type="transmembrane region" description="Helical" evidence="1">
    <location>
        <begin position="53"/>
        <end position="74"/>
    </location>
</feature>
<dbReference type="RefSeq" id="WP_332919943.1">
    <property type="nucleotide sequence ID" value="NZ_AP025292.1"/>
</dbReference>
<dbReference type="EMBL" id="AP025292">
    <property type="protein sequence ID" value="BDC99789.1"/>
    <property type="molecule type" value="Genomic_DNA"/>
</dbReference>
<name>A0ABN6L9D9_9BACT</name>
<evidence type="ECO:0000256" key="1">
    <source>
        <dbReference type="SAM" id="Phobius"/>
    </source>
</evidence>
<keyword evidence="1" id="KW-0812">Transmembrane</keyword>
<reference evidence="2 3" key="1">
    <citation type="submission" date="2021-12" db="EMBL/GenBank/DDBJ databases">
        <title>Genome sequencing of bacteria with rrn-lacking chromosome and rrn-plasmid.</title>
        <authorList>
            <person name="Anda M."/>
            <person name="Iwasaki W."/>
        </authorList>
    </citation>
    <scope>NUCLEOTIDE SEQUENCE [LARGE SCALE GENOMIC DNA]</scope>
    <source>
        <strain evidence="2 3">NBRC 101262</strain>
    </source>
</reference>
<organism evidence="2 3">
    <name type="scientific">Persicobacter psychrovividus</name>
    <dbReference type="NCBI Taxonomy" id="387638"/>
    <lineage>
        <taxon>Bacteria</taxon>
        <taxon>Pseudomonadati</taxon>
        <taxon>Bacteroidota</taxon>
        <taxon>Cytophagia</taxon>
        <taxon>Cytophagales</taxon>
        <taxon>Persicobacteraceae</taxon>
        <taxon>Persicobacter</taxon>
    </lineage>
</organism>
<accession>A0ABN6L9D9</accession>
<sequence>MSDAMKWCSRIFTLIGILVFVKMPVLAQCAMCRATVENNVSEGDIGIGAGLNTGILYLFILPYVVISTIGFFWYRSSKREKERLLKNQHIIQNAAQRTN</sequence>
<keyword evidence="3" id="KW-1185">Reference proteome</keyword>
<keyword evidence="1" id="KW-0472">Membrane</keyword>
<proteinExistence type="predicted"/>
<protein>
    <submittedName>
        <fullName evidence="2">Uncharacterized protein</fullName>
    </submittedName>
</protein>